<evidence type="ECO:0000313" key="3">
    <source>
        <dbReference type="Proteomes" id="UP000254866"/>
    </source>
</evidence>
<dbReference type="OrthoDB" id="2157530at2759"/>
<dbReference type="Pfam" id="PF06985">
    <property type="entry name" value="HET"/>
    <property type="match status" value="1"/>
</dbReference>
<reference evidence="2 3" key="1">
    <citation type="journal article" date="2018" name="IMA Fungus">
        <title>IMA Genome-F 9: Draft genome sequence of Annulohypoxylon stygium, Aspergillus mulundensis, Berkeleyomyces basicola (syn. Thielaviopsis basicola), Ceratocystis smalleyi, two Cercospora beticola strains, Coleophoma cylindrospora, Fusarium fracticaudum, Phialophora cf. hyalina, and Morchella septimelata.</title>
        <authorList>
            <person name="Wingfield B.D."/>
            <person name="Bills G.F."/>
            <person name="Dong Y."/>
            <person name="Huang W."/>
            <person name="Nel W.J."/>
            <person name="Swalarsk-Parry B.S."/>
            <person name="Vaghefi N."/>
            <person name="Wilken P.M."/>
            <person name="An Z."/>
            <person name="de Beer Z.W."/>
            <person name="De Vos L."/>
            <person name="Chen L."/>
            <person name="Duong T.A."/>
            <person name="Gao Y."/>
            <person name="Hammerbacher A."/>
            <person name="Kikkert J.R."/>
            <person name="Li Y."/>
            <person name="Li H."/>
            <person name="Li K."/>
            <person name="Li Q."/>
            <person name="Liu X."/>
            <person name="Ma X."/>
            <person name="Naidoo K."/>
            <person name="Pethybridge S.J."/>
            <person name="Sun J."/>
            <person name="Steenkamp E.T."/>
            <person name="van der Nest M.A."/>
            <person name="van Wyk S."/>
            <person name="Wingfield M.J."/>
            <person name="Xiong C."/>
            <person name="Yue Q."/>
            <person name="Zhang X."/>
        </authorList>
    </citation>
    <scope>NUCLEOTIDE SEQUENCE [LARGE SCALE GENOMIC DNA]</scope>
    <source>
        <strain evidence="2 3">BP 5553</strain>
    </source>
</reference>
<dbReference type="PANTHER" id="PTHR24148:SF73">
    <property type="entry name" value="HET DOMAIN PROTEIN (AFU_ORTHOLOGUE AFUA_8G01020)"/>
    <property type="match status" value="1"/>
</dbReference>
<organism evidence="2 3">
    <name type="scientific">Venustampulla echinocandica</name>
    <dbReference type="NCBI Taxonomy" id="2656787"/>
    <lineage>
        <taxon>Eukaryota</taxon>
        <taxon>Fungi</taxon>
        <taxon>Dikarya</taxon>
        <taxon>Ascomycota</taxon>
        <taxon>Pezizomycotina</taxon>
        <taxon>Leotiomycetes</taxon>
        <taxon>Helotiales</taxon>
        <taxon>Pleuroascaceae</taxon>
        <taxon>Venustampulla</taxon>
    </lineage>
</organism>
<dbReference type="STRING" id="2656787.A0A370TD33"/>
<dbReference type="InterPro" id="IPR010730">
    <property type="entry name" value="HET"/>
</dbReference>
<keyword evidence="3" id="KW-1185">Reference proteome</keyword>
<comment type="caution">
    <text evidence="2">The sequence shown here is derived from an EMBL/GenBank/DDBJ whole genome shotgun (WGS) entry which is preliminary data.</text>
</comment>
<dbReference type="InterPro" id="IPR052895">
    <property type="entry name" value="HetReg/Transcr_Mod"/>
</dbReference>
<sequence>MEPVIDTVPYEYEALTESDESLNSTRPTIKKRCDLLCTTLQFQAQEEINCSYTALPYVWGDATDTTLVLIGGKALFITKSLDCALKHLRDKRQIVYIWVDAICINQNEIEAQNQQV</sequence>
<dbReference type="AlphaFoldDB" id="A0A370TD33"/>
<gene>
    <name evidence="2" type="ORF">BP5553_08829</name>
</gene>
<dbReference type="GeneID" id="43601678"/>
<feature type="domain" description="Heterokaryon incompatibility" evidence="1">
    <location>
        <begin position="52"/>
        <end position="116"/>
    </location>
</feature>
<dbReference type="PANTHER" id="PTHR24148">
    <property type="entry name" value="ANKYRIN REPEAT DOMAIN-CONTAINING PROTEIN 39 HOMOLOG-RELATED"/>
    <property type="match status" value="1"/>
</dbReference>
<evidence type="ECO:0000313" key="2">
    <source>
        <dbReference type="EMBL" id="RDL32373.1"/>
    </source>
</evidence>
<protein>
    <recommendedName>
        <fullName evidence="1">Heterokaryon incompatibility domain-containing protein</fullName>
    </recommendedName>
</protein>
<dbReference type="Proteomes" id="UP000254866">
    <property type="component" value="Unassembled WGS sequence"/>
</dbReference>
<name>A0A370TD33_9HELO</name>
<proteinExistence type="predicted"/>
<evidence type="ECO:0000259" key="1">
    <source>
        <dbReference type="Pfam" id="PF06985"/>
    </source>
</evidence>
<dbReference type="RefSeq" id="XP_031866095.1">
    <property type="nucleotide sequence ID" value="XM_032017452.1"/>
</dbReference>
<dbReference type="EMBL" id="NPIC01000010">
    <property type="protein sequence ID" value="RDL32373.1"/>
    <property type="molecule type" value="Genomic_DNA"/>
</dbReference>
<accession>A0A370TD33</accession>